<dbReference type="Proteomes" id="UP001305498">
    <property type="component" value="Chromosome"/>
</dbReference>
<dbReference type="RefSeq" id="WP_317139290.1">
    <property type="nucleotide sequence ID" value="NZ_CP118157.1"/>
</dbReference>
<feature type="domain" description="YchJ-like middle NTF2-like" evidence="2">
    <location>
        <begin position="31"/>
        <end position="118"/>
    </location>
</feature>
<evidence type="ECO:0000256" key="1">
    <source>
        <dbReference type="HAMAP-Rule" id="MF_00612"/>
    </source>
</evidence>
<dbReference type="AlphaFoldDB" id="A0AA97FHS7"/>
<dbReference type="SUPFAM" id="SSF54427">
    <property type="entry name" value="NTF2-like"/>
    <property type="match status" value="1"/>
</dbReference>
<organism evidence="3 4">
    <name type="scientific">Microbacterium betulae</name>
    <dbReference type="NCBI Taxonomy" id="2981139"/>
    <lineage>
        <taxon>Bacteria</taxon>
        <taxon>Bacillati</taxon>
        <taxon>Actinomycetota</taxon>
        <taxon>Actinomycetes</taxon>
        <taxon>Micrococcales</taxon>
        <taxon>Microbacteriaceae</taxon>
        <taxon>Microbacterium</taxon>
    </lineage>
</organism>
<sequence>MSIAETCPCGTGRAYPACCGALHAGARLAETPEELMRSRYSAFAKGDAGYLVRTWHPRTRPADLTLDDDPTWTGLEIVEAADDEVAFVARYIAADGPGRLAERSRFARRGGRWVYVDGDVG</sequence>
<evidence type="ECO:0000259" key="2">
    <source>
        <dbReference type="Pfam" id="PF17775"/>
    </source>
</evidence>
<keyword evidence="4" id="KW-1185">Reference proteome</keyword>
<name>A0AA97FHS7_9MICO</name>
<dbReference type="PANTHER" id="PTHR33747:SF1">
    <property type="entry name" value="ADENYLATE CYCLASE-ASSOCIATED CAP C-TERMINAL DOMAIN-CONTAINING PROTEIN"/>
    <property type="match status" value="1"/>
</dbReference>
<dbReference type="KEGG" id="mbet:N8K70_15705"/>
<comment type="similarity">
    <text evidence="1">Belongs to the UPF0225 family.</text>
</comment>
<dbReference type="InterPro" id="IPR023006">
    <property type="entry name" value="YchJ-like"/>
</dbReference>
<dbReference type="EMBL" id="CP118157">
    <property type="protein sequence ID" value="WOF22819.1"/>
    <property type="molecule type" value="Genomic_DNA"/>
</dbReference>
<dbReference type="HAMAP" id="MF_00612">
    <property type="entry name" value="UPF0225"/>
    <property type="match status" value="1"/>
</dbReference>
<dbReference type="InterPro" id="IPR048469">
    <property type="entry name" value="YchJ-like_M"/>
</dbReference>
<accession>A0AA97FHS7</accession>
<reference evidence="3 4" key="1">
    <citation type="submission" date="2023-02" db="EMBL/GenBank/DDBJ databases">
        <title>Microbacterium betulae sp. nov., isolated from birch wood.</title>
        <authorList>
            <person name="Pasciak M."/>
            <person name="Pawlik K.J."/>
            <person name="Martynowski D."/>
            <person name="Laczmanski L."/>
            <person name="Ciekot J."/>
            <person name="Szponar B."/>
            <person name="Wojcik-Fatla A."/>
            <person name="Mackiewicz B."/>
            <person name="Farian E."/>
            <person name="Cholewa G."/>
            <person name="Cholewa A."/>
            <person name="Dutkiewicz J."/>
        </authorList>
    </citation>
    <scope>NUCLEOTIDE SEQUENCE [LARGE SCALE GENOMIC DNA]</scope>
    <source>
        <strain evidence="3 4">AB</strain>
    </source>
</reference>
<gene>
    <name evidence="3" type="ORF">N8K70_15705</name>
</gene>
<dbReference type="InterPro" id="IPR032710">
    <property type="entry name" value="NTF2-like_dom_sf"/>
</dbReference>
<proteinExistence type="inferred from homology"/>
<evidence type="ECO:0000313" key="3">
    <source>
        <dbReference type="EMBL" id="WOF22819.1"/>
    </source>
</evidence>
<protein>
    <recommendedName>
        <fullName evidence="1">UPF0225 protein N8K70_15705</fullName>
    </recommendedName>
</protein>
<dbReference type="Gene3D" id="3.10.450.50">
    <property type="match status" value="1"/>
</dbReference>
<evidence type="ECO:0000313" key="4">
    <source>
        <dbReference type="Proteomes" id="UP001305498"/>
    </source>
</evidence>
<dbReference type="Pfam" id="PF17775">
    <property type="entry name" value="YchJ_M-like"/>
    <property type="match status" value="1"/>
</dbReference>
<dbReference type="PANTHER" id="PTHR33747">
    <property type="entry name" value="UPF0225 PROTEIN SCO1677"/>
    <property type="match status" value="1"/>
</dbReference>